<evidence type="ECO:0000313" key="3">
    <source>
        <dbReference type="Proteomes" id="UP000184050"/>
    </source>
</evidence>
<protein>
    <submittedName>
        <fullName evidence="2">HDIG domain-containing protein</fullName>
    </submittedName>
</protein>
<feature type="domain" description="HD/PDEase" evidence="1">
    <location>
        <begin position="28"/>
        <end position="160"/>
    </location>
</feature>
<dbReference type="OrthoDB" id="247014at2"/>
<dbReference type="SMART" id="SM00471">
    <property type="entry name" value="HDc"/>
    <property type="match status" value="1"/>
</dbReference>
<dbReference type="CDD" id="cd00077">
    <property type="entry name" value="HDc"/>
    <property type="match status" value="1"/>
</dbReference>
<dbReference type="STRING" id="1168035.SAMN05444280_14316"/>
<keyword evidence="3" id="KW-1185">Reference proteome</keyword>
<evidence type="ECO:0000259" key="1">
    <source>
        <dbReference type="SMART" id="SM00471"/>
    </source>
</evidence>
<gene>
    <name evidence="2" type="ORF">SAMN05444280_14316</name>
</gene>
<dbReference type="AlphaFoldDB" id="A0A1M6NKY8"/>
<dbReference type="RefSeq" id="WP_073173566.1">
    <property type="nucleotide sequence ID" value="NZ_FQZE01000043.1"/>
</dbReference>
<dbReference type="NCBIfam" id="TIGR00277">
    <property type="entry name" value="HDIG"/>
    <property type="match status" value="1"/>
</dbReference>
<dbReference type="InterPro" id="IPR006674">
    <property type="entry name" value="HD_domain"/>
</dbReference>
<dbReference type="SUPFAM" id="SSF109604">
    <property type="entry name" value="HD-domain/PDEase-like"/>
    <property type="match status" value="1"/>
</dbReference>
<organism evidence="2 3">
    <name type="scientific">Tangfeifania diversioriginum</name>
    <dbReference type="NCBI Taxonomy" id="1168035"/>
    <lineage>
        <taxon>Bacteria</taxon>
        <taxon>Pseudomonadati</taxon>
        <taxon>Bacteroidota</taxon>
        <taxon>Bacteroidia</taxon>
        <taxon>Marinilabiliales</taxon>
        <taxon>Prolixibacteraceae</taxon>
        <taxon>Tangfeifania</taxon>
    </lineage>
</organism>
<dbReference type="InterPro" id="IPR006675">
    <property type="entry name" value="HDIG_dom"/>
</dbReference>
<dbReference type="Gene3D" id="1.10.3210.10">
    <property type="entry name" value="Hypothetical protein af1432"/>
    <property type="match status" value="1"/>
</dbReference>
<name>A0A1M6NKY8_9BACT</name>
<evidence type="ECO:0000313" key="2">
    <source>
        <dbReference type="EMBL" id="SHJ96234.1"/>
    </source>
</evidence>
<accession>A0A1M6NKY8</accession>
<dbReference type="EMBL" id="FQZE01000043">
    <property type="protein sequence ID" value="SHJ96234.1"/>
    <property type="molecule type" value="Genomic_DNA"/>
</dbReference>
<dbReference type="Proteomes" id="UP000184050">
    <property type="component" value="Unassembled WGS sequence"/>
</dbReference>
<dbReference type="Pfam" id="PF01966">
    <property type="entry name" value="HD"/>
    <property type="match status" value="1"/>
</dbReference>
<dbReference type="InterPro" id="IPR003607">
    <property type="entry name" value="HD/PDEase_dom"/>
</dbReference>
<proteinExistence type="predicted"/>
<reference evidence="2 3" key="1">
    <citation type="submission" date="2016-11" db="EMBL/GenBank/DDBJ databases">
        <authorList>
            <person name="Jaros S."/>
            <person name="Januszkiewicz K."/>
            <person name="Wedrychowicz H."/>
        </authorList>
    </citation>
    <scope>NUCLEOTIDE SEQUENCE [LARGE SCALE GENOMIC DNA]</scope>
    <source>
        <strain evidence="2 3">DSM 27063</strain>
    </source>
</reference>
<sequence>MQDQEKFLIAFFESYVDSFTGLTPEQQNNFTIKKEHSLRVTDNACELANYLELDDEDKKVAFTAAVFHDIGRFKQLVDFNTFNDEVSADHAEFAVEILKEKGVLKNWNEELQHLVFVAIQLHNKLSIPKKITERELLHAKLLRDADKLDILKVLTDYYTDKSNPPNHTLTWELPTATKVSPRVAKEVLAGKLVSKSEVKSELDVKIMQLSWVYDINFKPSFEILFSNRFLEKIYSTLPKNDGIFDIYRKVKVFAENKLMN</sequence>